<organism evidence="2 3">
    <name type="scientific">Candidatus Defluviibacterium haderslevense</name>
    <dbReference type="NCBI Taxonomy" id="2981993"/>
    <lineage>
        <taxon>Bacteria</taxon>
        <taxon>Pseudomonadati</taxon>
        <taxon>Bacteroidota</taxon>
        <taxon>Saprospiria</taxon>
        <taxon>Saprospirales</taxon>
        <taxon>Saprospiraceae</taxon>
        <taxon>Candidatus Defluviibacterium</taxon>
    </lineage>
</organism>
<reference evidence="2 3" key="1">
    <citation type="submission" date="2020-10" db="EMBL/GenBank/DDBJ databases">
        <title>Connecting structure to function with the recovery of over 1000 high-quality activated sludge metagenome-assembled genomes encoding full-length rRNA genes using long-read sequencing.</title>
        <authorList>
            <person name="Singleton C.M."/>
            <person name="Petriglieri F."/>
            <person name="Kristensen J.M."/>
            <person name="Kirkegaard R.H."/>
            <person name="Michaelsen T.Y."/>
            <person name="Andersen M.H."/>
            <person name="Karst S.M."/>
            <person name="Dueholm M.S."/>
            <person name="Nielsen P.H."/>
            <person name="Albertsen M."/>
        </authorList>
    </citation>
    <scope>NUCLEOTIDE SEQUENCE [LARGE SCALE GENOMIC DNA]</scope>
    <source>
        <strain evidence="2">Ribe_18-Q3-R11-54_BAT3C.373</strain>
    </source>
</reference>
<dbReference type="Proteomes" id="UP000808349">
    <property type="component" value="Unassembled WGS sequence"/>
</dbReference>
<evidence type="ECO:0000259" key="1">
    <source>
        <dbReference type="Pfam" id="PF13568"/>
    </source>
</evidence>
<accession>A0A9D7XGN8</accession>
<dbReference type="AlphaFoldDB" id="A0A9D7XGN8"/>
<comment type="caution">
    <text evidence="2">The sequence shown here is derived from an EMBL/GenBank/DDBJ whole genome shotgun (WGS) entry which is preliminary data.</text>
</comment>
<evidence type="ECO:0000313" key="3">
    <source>
        <dbReference type="Proteomes" id="UP000808349"/>
    </source>
</evidence>
<feature type="domain" description="Outer membrane protein beta-barrel" evidence="1">
    <location>
        <begin position="28"/>
        <end position="169"/>
    </location>
</feature>
<protein>
    <recommendedName>
        <fullName evidence="1">Outer membrane protein beta-barrel domain-containing protein</fullName>
    </recommendedName>
</protein>
<gene>
    <name evidence="2" type="ORF">IPO85_05935</name>
</gene>
<evidence type="ECO:0000313" key="2">
    <source>
        <dbReference type="EMBL" id="MBK9717042.1"/>
    </source>
</evidence>
<dbReference type="Pfam" id="PF13568">
    <property type="entry name" value="OMP_b-brl_2"/>
    <property type="match status" value="1"/>
</dbReference>
<sequence length="188" mass="20947">MKWILSPIIVILLSISGTFAQSGAVLSVGLSLMDSKNLKITKSGQHHNGWHASLTGRFGPDFWYLRTGLELHKLALSSSNTIELFQDIPHTYMLKIPVQIGARLIKTDLFKLRLAAGGQVSYISVIQDNDQNLNHNTMSDLQFGILGTIGIDLNNFTLDLSYEKGITELYTDTGFEANYWIMSAGFFF</sequence>
<proteinExistence type="predicted"/>
<dbReference type="InterPro" id="IPR025665">
    <property type="entry name" value="Beta-barrel_OMP_2"/>
</dbReference>
<dbReference type="EMBL" id="JADKFW010000004">
    <property type="protein sequence ID" value="MBK9717042.1"/>
    <property type="molecule type" value="Genomic_DNA"/>
</dbReference>
<name>A0A9D7XGN8_9BACT</name>